<dbReference type="GeneID" id="103066335"/>
<evidence type="ECO:0000313" key="9">
    <source>
        <dbReference type="Proteomes" id="UP000695026"/>
    </source>
</evidence>
<evidence type="ECO:0000256" key="1">
    <source>
        <dbReference type="ARBA" id="ARBA00004477"/>
    </source>
</evidence>
<keyword evidence="3 6" id="KW-0256">Endoplasmic reticulum</keyword>
<dbReference type="PROSITE" id="PS50845">
    <property type="entry name" value="RETICULON"/>
    <property type="match status" value="1"/>
</dbReference>
<evidence type="ECO:0000259" key="8">
    <source>
        <dbReference type="PROSITE" id="PS50845"/>
    </source>
</evidence>
<feature type="region of interest" description="Disordered" evidence="7">
    <location>
        <begin position="1"/>
        <end position="46"/>
    </location>
</feature>
<evidence type="ECO:0000256" key="4">
    <source>
        <dbReference type="ARBA" id="ARBA00022989"/>
    </source>
</evidence>
<dbReference type="AlphaFoldDB" id="A0A9F5J055"/>
<dbReference type="PANTHER" id="PTHR45799:SF4">
    <property type="entry name" value="RETICULON-3"/>
    <property type="match status" value="1"/>
</dbReference>
<dbReference type="GO" id="GO:0005789">
    <property type="term" value="C:endoplasmic reticulum membrane"/>
    <property type="evidence" value="ECO:0007669"/>
    <property type="project" value="UniProtKB-SubCell"/>
</dbReference>
<evidence type="ECO:0000256" key="2">
    <source>
        <dbReference type="ARBA" id="ARBA00022692"/>
    </source>
</evidence>
<feature type="compositionally biased region" description="Polar residues" evidence="7">
    <location>
        <begin position="61"/>
        <end position="76"/>
    </location>
</feature>
<dbReference type="PANTHER" id="PTHR45799">
    <property type="entry name" value="RETICULON-LIKE PROTEIN"/>
    <property type="match status" value="1"/>
</dbReference>
<dbReference type="CTD" id="10313"/>
<reference evidence="10" key="1">
    <citation type="submission" date="2025-08" db="UniProtKB">
        <authorList>
            <consortium name="RefSeq"/>
        </authorList>
    </citation>
    <scope>IDENTIFICATION</scope>
    <source>
        <tissue evidence="10">Liver</tissue>
    </source>
</reference>
<accession>A0A9F5J055</accession>
<feature type="region of interest" description="Disordered" evidence="7">
    <location>
        <begin position="60"/>
        <end position="102"/>
    </location>
</feature>
<dbReference type="GO" id="GO:0071787">
    <property type="term" value="P:endoplasmic reticulum tubular network formation"/>
    <property type="evidence" value="ECO:0007669"/>
    <property type="project" value="TreeGrafter"/>
</dbReference>
<dbReference type="InterPro" id="IPR003388">
    <property type="entry name" value="Reticulon"/>
</dbReference>
<organism evidence="9 10">
    <name type="scientific">Python bivittatus</name>
    <name type="common">Burmese python</name>
    <name type="synonym">Python molurus bivittatus</name>
    <dbReference type="NCBI Taxonomy" id="176946"/>
    <lineage>
        <taxon>Eukaryota</taxon>
        <taxon>Metazoa</taxon>
        <taxon>Chordata</taxon>
        <taxon>Craniata</taxon>
        <taxon>Vertebrata</taxon>
        <taxon>Euteleostomi</taxon>
        <taxon>Lepidosauria</taxon>
        <taxon>Squamata</taxon>
        <taxon>Bifurcata</taxon>
        <taxon>Unidentata</taxon>
        <taxon>Episquamata</taxon>
        <taxon>Toxicofera</taxon>
        <taxon>Serpentes</taxon>
        <taxon>Henophidia</taxon>
        <taxon>Pythonidae</taxon>
        <taxon>Python</taxon>
    </lineage>
</organism>
<feature type="domain" description="Reticulon" evidence="8">
    <location>
        <begin position="715"/>
        <end position="903"/>
    </location>
</feature>
<feature type="region of interest" description="Disordered" evidence="7">
    <location>
        <begin position="260"/>
        <end position="281"/>
    </location>
</feature>
<protein>
    <recommendedName>
        <fullName evidence="6">Reticulon</fullName>
    </recommendedName>
</protein>
<feature type="compositionally biased region" description="Polar residues" evidence="7">
    <location>
        <begin position="1"/>
        <end position="11"/>
    </location>
</feature>
<evidence type="ECO:0000256" key="7">
    <source>
        <dbReference type="SAM" id="MobiDB-lite"/>
    </source>
</evidence>
<feature type="compositionally biased region" description="Polar residues" evidence="7">
    <location>
        <begin position="86"/>
        <end position="96"/>
    </location>
</feature>
<gene>
    <name evidence="10" type="primary">RTN3</name>
</gene>
<proteinExistence type="predicted"/>
<dbReference type="GO" id="GO:0014069">
    <property type="term" value="C:postsynaptic density"/>
    <property type="evidence" value="ECO:0007669"/>
    <property type="project" value="TreeGrafter"/>
</dbReference>
<feature type="region of interest" description="Disordered" evidence="7">
    <location>
        <begin position="398"/>
        <end position="420"/>
    </location>
</feature>
<dbReference type="GO" id="GO:0043005">
    <property type="term" value="C:neuron projection"/>
    <property type="evidence" value="ECO:0007669"/>
    <property type="project" value="TreeGrafter"/>
</dbReference>
<evidence type="ECO:0000256" key="6">
    <source>
        <dbReference type="RuleBase" id="RU210713"/>
    </source>
</evidence>
<dbReference type="GO" id="GO:0007420">
    <property type="term" value="P:brain development"/>
    <property type="evidence" value="ECO:0007669"/>
    <property type="project" value="TreeGrafter"/>
</dbReference>
<evidence type="ECO:0000256" key="3">
    <source>
        <dbReference type="ARBA" id="ARBA00022824"/>
    </source>
</evidence>
<dbReference type="Proteomes" id="UP000695026">
    <property type="component" value="Unplaced"/>
</dbReference>
<keyword evidence="4 6" id="KW-1133">Transmembrane helix</keyword>
<feature type="transmembrane region" description="Helical" evidence="6">
    <location>
        <begin position="801"/>
        <end position="821"/>
    </location>
</feature>
<feature type="region of interest" description="Disordered" evidence="7">
    <location>
        <begin position="504"/>
        <end position="523"/>
    </location>
</feature>
<dbReference type="InterPro" id="IPR046964">
    <property type="entry name" value="RTN1-4"/>
</dbReference>
<dbReference type="Pfam" id="PF02453">
    <property type="entry name" value="Reticulon"/>
    <property type="match status" value="1"/>
</dbReference>
<dbReference type="FunFam" id="1.20.5.2480:FF:000001">
    <property type="entry name" value="Reticulon"/>
    <property type="match status" value="1"/>
</dbReference>
<keyword evidence="9" id="KW-1185">Reference proteome</keyword>
<sequence length="903" mass="97832">MADPATQSPYISSSAGGGSSEPGGRDLKGAGSPQSSSDSFVSSSQPVSLFSTSQAGVYLTHSGNQRETTSKSALSKEQQEVLEGQRQGNVQGTNEGSRIETISIGSSHLMESPFSIGSKVHTYGPVMEATSLGESEFKGVGPLDGKSDLNGCNQEKEQASNGEFKFALLTNPEGELEQAPSEILNSHSIASSGVAGEAPVEKDSPESPFEVIADKLEFDKEFKDVLTSNSKDISSNWVIHNERELLTDIPEDSICEFQAKPRSSGRIPSGPGLSRQSSGTTAALEEVSKCVREMHSFTNELLNWDLIPKDLDDKTDDLINSGFKASPTKNSGVVPEPMVSPSNMETSKASAPHQLLTISLHQKGNPSPKVEENQAIVGQGVAIVKSPPPVAIQMKTDISWPKPGLPETTDADSSGESDDTVIEDAPADLAFLNKNAVKNCQALPKPTGSSETEIVYIDDEETSDEPQKSSIKDQMASQALECHWGSTDDFKAIQAETDAVRKRPFAAPQPSKEPSPDPPSKARQVLDACELELLRKTPRTEDSPRSITLDSVKEAVCPDGLSSESFMDFMKECLKSKGGESPEDPVEMFSEAELKAARSQGMAPYFHQPPQAKQDFEHEHLTITALKEVGRKAEMERLAPTLFSPPKGRHSGQHCEILPDAPASVPKSALEKRPLCLERAIDVKLVPASVSLGKTSQTLPSVPHAITKLLAQFSVRDLVFWRDVKKTGAVFGTTLILLLSLAAFSVISVVSYLILALLSVTICFRVYKSVIQAVQKSEEGHPFKAYLDMDITLSSETFHSYVSSVMVHINHILKVILRLFLVEDLVDSLKLAVVMWLMTYVGAIFNGITLLILGELLVFSVPVVYEKYKTQIDHYVGIIRDQVKSAVTKIQAKLPGTVKKKAE</sequence>
<dbReference type="Gene3D" id="1.20.5.2480">
    <property type="match status" value="1"/>
</dbReference>
<feature type="transmembrane region" description="Helical" evidence="6">
    <location>
        <begin position="833"/>
        <end position="859"/>
    </location>
</feature>
<evidence type="ECO:0000313" key="10">
    <source>
        <dbReference type="RefSeq" id="XP_025031635.1"/>
    </source>
</evidence>
<feature type="transmembrane region" description="Helical" evidence="6">
    <location>
        <begin position="735"/>
        <end position="767"/>
    </location>
</feature>
<feature type="compositionally biased region" description="Acidic residues" evidence="7">
    <location>
        <begin position="409"/>
        <end position="420"/>
    </location>
</feature>
<name>A0A9F5J055_PYTBI</name>
<dbReference type="GO" id="GO:0030182">
    <property type="term" value="P:neuron differentiation"/>
    <property type="evidence" value="ECO:0007669"/>
    <property type="project" value="TreeGrafter"/>
</dbReference>
<dbReference type="OrthoDB" id="567788at2759"/>
<keyword evidence="2 6" id="KW-0812">Transmembrane</keyword>
<keyword evidence="5 6" id="KW-0472">Membrane</keyword>
<dbReference type="RefSeq" id="XP_025031635.1">
    <property type="nucleotide sequence ID" value="XM_025175867.1"/>
</dbReference>
<comment type="subcellular location">
    <subcellularLocation>
        <location evidence="1 6">Endoplasmic reticulum membrane</location>
        <topology evidence="1 6">Multi-pass membrane protein</topology>
    </subcellularLocation>
</comment>
<evidence type="ECO:0000256" key="5">
    <source>
        <dbReference type="ARBA" id="ARBA00023136"/>
    </source>
</evidence>
<feature type="compositionally biased region" description="Low complexity" evidence="7">
    <location>
        <begin position="32"/>
        <end position="46"/>
    </location>
</feature>